<accession>A0A3M6U679</accession>
<dbReference type="InterPro" id="IPR001331">
    <property type="entry name" value="GDS_CDC24_CS"/>
</dbReference>
<feature type="compositionally biased region" description="Polar residues" evidence="1">
    <location>
        <begin position="858"/>
        <end position="883"/>
    </location>
</feature>
<proteinExistence type="predicted"/>
<dbReference type="Pfam" id="PF00621">
    <property type="entry name" value="RhoGEF"/>
    <property type="match status" value="1"/>
</dbReference>
<dbReference type="InterPro" id="IPR000219">
    <property type="entry name" value="DH_dom"/>
</dbReference>
<dbReference type="Proteomes" id="UP000275408">
    <property type="component" value="Unassembled WGS sequence"/>
</dbReference>
<feature type="compositionally biased region" description="Low complexity" evidence="1">
    <location>
        <begin position="836"/>
        <end position="854"/>
    </location>
</feature>
<dbReference type="STRING" id="46731.A0A3M6U679"/>
<feature type="region of interest" description="Disordered" evidence="1">
    <location>
        <begin position="562"/>
        <end position="590"/>
    </location>
</feature>
<reference evidence="3 4" key="1">
    <citation type="journal article" date="2018" name="Sci. Rep.">
        <title>Comparative analysis of the Pocillopora damicornis genome highlights role of immune system in coral evolution.</title>
        <authorList>
            <person name="Cunning R."/>
            <person name="Bay R.A."/>
            <person name="Gillette P."/>
            <person name="Baker A.C."/>
            <person name="Traylor-Knowles N."/>
        </authorList>
    </citation>
    <scope>NUCLEOTIDE SEQUENCE [LARGE SCALE GENOMIC DNA]</scope>
    <source>
        <strain evidence="3">RSMAS</strain>
        <tissue evidence="3">Whole animal</tissue>
    </source>
</reference>
<dbReference type="GO" id="GO:0035556">
    <property type="term" value="P:intracellular signal transduction"/>
    <property type="evidence" value="ECO:0007669"/>
    <property type="project" value="InterPro"/>
</dbReference>
<keyword evidence="4" id="KW-1185">Reference proteome</keyword>
<feature type="compositionally biased region" description="Low complexity" evidence="1">
    <location>
        <begin position="610"/>
        <end position="623"/>
    </location>
</feature>
<dbReference type="PANTHER" id="PTHR12673">
    <property type="entry name" value="FACIOGENITAL DYSPLASIA PROTEIN"/>
    <property type="match status" value="1"/>
</dbReference>
<feature type="region of interest" description="Disordered" evidence="1">
    <location>
        <begin position="175"/>
        <end position="219"/>
    </location>
</feature>
<dbReference type="SMART" id="SM00325">
    <property type="entry name" value="RhoGEF"/>
    <property type="match status" value="1"/>
</dbReference>
<dbReference type="GO" id="GO:0005737">
    <property type="term" value="C:cytoplasm"/>
    <property type="evidence" value="ECO:0007669"/>
    <property type="project" value="TreeGrafter"/>
</dbReference>
<evidence type="ECO:0000256" key="1">
    <source>
        <dbReference type="SAM" id="MobiDB-lite"/>
    </source>
</evidence>
<feature type="compositionally biased region" description="Basic and acidic residues" evidence="1">
    <location>
        <begin position="696"/>
        <end position="718"/>
    </location>
</feature>
<feature type="compositionally biased region" description="Basic residues" evidence="1">
    <location>
        <begin position="562"/>
        <end position="571"/>
    </location>
</feature>
<sequence length="998" mass="114200">MENNTLTSWTVTPERSVGHPVSGFLLSVLEKIAKILDCSQEALQDTQNLQRNLKSLREEKEYWENFMDLEEWNRETVDEVEIAWNKRSQGDQSTELLSLEHLSDKGTLEPDKPSSRTRPLRRSHTDPTDLLWVFRRRASLLAHRVHQDLASCENTNEYNDPYRDEKVEENCKAVTEQGFSKDIPDKTQYPRSQDNDPKEPVVNEERLKESSSDSESRDTAYEWTITPIKHHDPLPRRKISAPAYRPGRTQMAMPANRRASVAVAPRRINRRGSEAPALTVIARRRNSQVAYPVGLRRKSSRAAGADNHLSIQAKAKHELLANLVLPACVNQPPRTRERRNTFTFQASSMRTKKDEKRYQVAKEILETEKKYLSCLRTLKEVFEEPMRESNLMSSKEIDVLFPGELVHILTSHTHFMKDLEERLQNWKLHGIVGDIFTKLSSSYHIDVLRIYSNYVNNFPKAIGVINKSSRGSHKFRKFLQSCSLNSECEGLDLPAFLLTPIQRLPRYVLLLRQLSKYTDAGHPDSFHIANALETMKQMINILNDSIQSSCKLANNTQIKRSFKRKSLRKKGKELPRSRHNSQDHDRISLGNSSVSTISMVSPRPLTTFSQDTTATRDTQQTVTSEDNSKSPALCRVHSVSGGETPHEREMYEEMAAIEEEAIEDVKDIKNQGQNVFRMAADSLIRNWQRRSKKWRRSTEEPFKRESLSETERTAKENEINESGNEQNTADEGSCKNEDENANVRSDDKEFTTSRTPPCNPCRKNAVASRARPRPVSLGYLSNYQLKEHDERIKGKVLSDPSLAKDDESLECSRDVWIPRSNTLSPKRRPSENFRRSVCSSVVSGDSSPSTGSKKSLSRISQESLADSGVSETPGSSPSNTLNSRTHKILKERRDRLSSSSLTNVSGTNESKQKLSRLNRRSWGDWVSAEMENTPDEVSEERDDQVDDVNVKNKRRFKDVMKQFFSSKKKNKHDLSKRRLLWQLGFIVFSLSQPTIADL</sequence>
<dbReference type="Gene3D" id="1.20.900.10">
    <property type="entry name" value="Dbl homology (DH) domain"/>
    <property type="match status" value="1"/>
</dbReference>
<dbReference type="InterPro" id="IPR051092">
    <property type="entry name" value="FYVE_RhoGEF_PH"/>
</dbReference>
<feature type="region of interest" description="Disordered" evidence="1">
    <location>
        <begin position="819"/>
        <end position="915"/>
    </location>
</feature>
<evidence type="ECO:0000259" key="2">
    <source>
        <dbReference type="PROSITE" id="PS50010"/>
    </source>
</evidence>
<name>A0A3M6U679_POCDA</name>
<dbReference type="PROSITE" id="PS50010">
    <property type="entry name" value="DH_2"/>
    <property type="match status" value="1"/>
</dbReference>
<dbReference type="EMBL" id="RCHS01002165">
    <property type="protein sequence ID" value="RMX49175.1"/>
    <property type="molecule type" value="Genomic_DNA"/>
</dbReference>
<organism evidence="3 4">
    <name type="scientific">Pocillopora damicornis</name>
    <name type="common">Cauliflower coral</name>
    <name type="synonym">Millepora damicornis</name>
    <dbReference type="NCBI Taxonomy" id="46731"/>
    <lineage>
        <taxon>Eukaryota</taxon>
        <taxon>Metazoa</taxon>
        <taxon>Cnidaria</taxon>
        <taxon>Anthozoa</taxon>
        <taxon>Hexacorallia</taxon>
        <taxon>Scleractinia</taxon>
        <taxon>Astrocoeniina</taxon>
        <taxon>Pocilloporidae</taxon>
        <taxon>Pocillopora</taxon>
    </lineage>
</organism>
<feature type="region of interest" description="Disordered" evidence="1">
    <location>
        <begin position="99"/>
        <end position="123"/>
    </location>
</feature>
<feature type="domain" description="DH" evidence="2">
    <location>
        <begin position="356"/>
        <end position="545"/>
    </location>
</feature>
<feature type="compositionally biased region" description="Polar residues" evidence="1">
    <location>
        <begin position="720"/>
        <end position="730"/>
    </location>
</feature>
<evidence type="ECO:0000313" key="3">
    <source>
        <dbReference type="EMBL" id="RMX49175.1"/>
    </source>
</evidence>
<feature type="region of interest" description="Disordered" evidence="1">
    <location>
        <begin position="689"/>
        <end position="771"/>
    </location>
</feature>
<protein>
    <recommendedName>
        <fullName evidence="2">DH domain-containing protein</fullName>
    </recommendedName>
</protein>
<comment type="caution">
    <text evidence="3">The sequence shown here is derived from an EMBL/GenBank/DDBJ whole genome shotgun (WGS) entry which is preliminary data.</text>
</comment>
<dbReference type="OrthoDB" id="5971274at2759"/>
<dbReference type="PANTHER" id="PTHR12673:SF159">
    <property type="entry name" value="LD03170P"/>
    <property type="match status" value="1"/>
</dbReference>
<dbReference type="PROSITE" id="PS00741">
    <property type="entry name" value="DH_1"/>
    <property type="match status" value="1"/>
</dbReference>
<feature type="region of interest" description="Disordered" evidence="1">
    <location>
        <begin position="604"/>
        <end position="647"/>
    </location>
</feature>
<dbReference type="CDD" id="cd00160">
    <property type="entry name" value="RhoGEF"/>
    <property type="match status" value="1"/>
</dbReference>
<feature type="compositionally biased region" description="Basic and acidic residues" evidence="1">
    <location>
        <begin position="572"/>
        <end position="587"/>
    </location>
</feature>
<gene>
    <name evidence="3" type="ORF">pdam_00022745</name>
</gene>
<dbReference type="InterPro" id="IPR035899">
    <property type="entry name" value="DBL_dom_sf"/>
</dbReference>
<dbReference type="GO" id="GO:0005085">
    <property type="term" value="F:guanyl-nucleotide exchange factor activity"/>
    <property type="evidence" value="ECO:0007669"/>
    <property type="project" value="InterPro"/>
</dbReference>
<feature type="compositionally biased region" description="Basic and acidic residues" evidence="1">
    <location>
        <begin position="101"/>
        <end position="114"/>
    </location>
</feature>
<dbReference type="SUPFAM" id="SSF48065">
    <property type="entry name" value="DBL homology domain (DH-domain)"/>
    <property type="match status" value="1"/>
</dbReference>
<dbReference type="AlphaFoldDB" id="A0A3M6U679"/>
<feature type="compositionally biased region" description="Polar residues" evidence="1">
    <location>
        <begin position="897"/>
        <end position="909"/>
    </location>
</feature>
<feature type="compositionally biased region" description="Basic and acidic residues" evidence="1">
    <location>
        <begin position="193"/>
        <end position="219"/>
    </location>
</feature>
<evidence type="ECO:0000313" key="4">
    <source>
        <dbReference type="Proteomes" id="UP000275408"/>
    </source>
</evidence>